<dbReference type="Proteomes" id="UP000265520">
    <property type="component" value="Unassembled WGS sequence"/>
</dbReference>
<dbReference type="EMBL" id="LXQA010349422">
    <property type="protein sequence ID" value="MCI45845.1"/>
    <property type="molecule type" value="Genomic_DNA"/>
</dbReference>
<reference evidence="1 2" key="1">
    <citation type="journal article" date="2018" name="Front. Plant Sci.">
        <title>Red Clover (Trifolium pratense) and Zigzag Clover (T. medium) - A Picture of Genomic Similarities and Differences.</title>
        <authorList>
            <person name="Dluhosova J."/>
            <person name="Istvanek J."/>
            <person name="Nedelnik J."/>
            <person name="Repkova J."/>
        </authorList>
    </citation>
    <scope>NUCLEOTIDE SEQUENCE [LARGE SCALE GENOMIC DNA]</scope>
    <source>
        <strain evidence="2">cv. 10/8</strain>
        <tissue evidence="1">Leaf</tissue>
    </source>
</reference>
<comment type="caution">
    <text evidence="1">The sequence shown here is derived from an EMBL/GenBank/DDBJ whole genome shotgun (WGS) entry which is preliminary data.</text>
</comment>
<evidence type="ECO:0000313" key="1">
    <source>
        <dbReference type="EMBL" id="MCI45845.1"/>
    </source>
</evidence>
<protein>
    <submittedName>
        <fullName evidence="1">Uncharacterized protein</fullName>
    </submittedName>
</protein>
<proteinExistence type="predicted"/>
<organism evidence="1 2">
    <name type="scientific">Trifolium medium</name>
    <dbReference type="NCBI Taxonomy" id="97028"/>
    <lineage>
        <taxon>Eukaryota</taxon>
        <taxon>Viridiplantae</taxon>
        <taxon>Streptophyta</taxon>
        <taxon>Embryophyta</taxon>
        <taxon>Tracheophyta</taxon>
        <taxon>Spermatophyta</taxon>
        <taxon>Magnoliopsida</taxon>
        <taxon>eudicotyledons</taxon>
        <taxon>Gunneridae</taxon>
        <taxon>Pentapetalae</taxon>
        <taxon>rosids</taxon>
        <taxon>fabids</taxon>
        <taxon>Fabales</taxon>
        <taxon>Fabaceae</taxon>
        <taxon>Papilionoideae</taxon>
        <taxon>50 kb inversion clade</taxon>
        <taxon>NPAAA clade</taxon>
        <taxon>Hologalegina</taxon>
        <taxon>IRL clade</taxon>
        <taxon>Trifolieae</taxon>
        <taxon>Trifolium</taxon>
    </lineage>
</organism>
<evidence type="ECO:0000313" key="2">
    <source>
        <dbReference type="Proteomes" id="UP000265520"/>
    </source>
</evidence>
<name>A0A392SD88_9FABA</name>
<keyword evidence="2" id="KW-1185">Reference proteome</keyword>
<accession>A0A392SD88</accession>
<dbReference type="AlphaFoldDB" id="A0A392SD88"/>
<feature type="non-terminal residue" evidence="1">
    <location>
        <position position="22"/>
    </location>
</feature>
<sequence length="22" mass="2520">MKLAIEMEVKELRAKSDSQLVT</sequence>